<dbReference type="Pfam" id="PF22920">
    <property type="entry name" value="UvrC_RNaseH"/>
    <property type="match status" value="1"/>
</dbReference>
<dbReference type="AlphaFoldDB" id="A0A650ELA6"/>
<keyword evidence="1 7" id="KW-0963">Cytoplasm</keyword>
<gene>
    <name evidence="7 11" type="primary">uvrC</name>
    <name evidence="11" type="ORF">Helico4rc_0170</name>
</gene>
<dbReference type="PROSITE" id="PS50151">
    <property type="entry name" value="UVR"/>
    <property type="match status" value="1"/>
</dbReference>
<evidence type="ECO:0000259" key="8">
    <source>
        <dbReference type="PROSITE" id="PS50151"/>
    </source>
</evidence>
<dbReference type="InterPro" id="IPR000305">
    <property type="entry name" value="GIY-YIG_endonuc"/>
</dbReference>
<evidence type="ECO:0000256" key="2">
    <source>
        <dbReference type="ARBA" id="ARBA00022763"/>
    </source>
</evidence>
<dbReference type="Pfam" id="PF01541">
    <property type="entry name" value="GIY-YIG"/>
    <property type="match status" value="1"/>
</dbReference>
<evidence type="ECO:0000256" key="1">
    <source>
        <dbReference type="ARBA" id="ARBA00022490"/>
    </source>
</evidence>
<dbReference type="InterPro" id="IPR038476">
    <property type="entry name" value="UvrC_RNase_H_dom_sf"/>
</dbReference>
<evidence type="ECO:0000259" key="9">
    <source>
        <dbReference type="PROSITE" id="PS50164"/>
    </source>
</evidence>
<dbReference type="InterPro" id="IPR036876">
    <property type="entry name" value="UVR_dom_sf"/>
</dbReference>
<dbReference type="GO" id="GO:0005737">
    <property type="term" value="C:cytoplasm"/>
    <property type="evidence" value="ECO:0007669"/>
    <property type="project" value="UniProtKB-SubCell"/>
</dbReference>
<comment type="similarity">
    <text evidence="7">Belongs to the UvrC family.</text>
</comment>
<dbReference type="InterPro" id="IPR010994">
    <property type="entry name" value="RuvA_2-like"/>
</dbReference>
<dbReference type="GO" id="GO:0009380">
    <property type="term" value="C:excinuclease repair complex"/>
    <property type="evidence" value="ECO:0007669"/>
    <property type="project" value="InterPro"/>
</dbReference>
<evidence type="ECO:0000313" key="11">
    <source>
        <dbReference type="EMBL" id="QGT49898.1"/>
    </source>
</evidence>
<protein>
    <recommendedName>
        <fullName evidence="7">UvrABC system protein C</fullName>
        <shortName evidence="7">Protein UvrC</shortName>
    </recommendedName>
    <alternativeName>
        <fullName evidence="7">Excinuclease ABC subunit C</fullName>
    </alternativeName>
</protein>
<dbReference type="SUPFAM" id="SSF82771">
    <property type="entry name" value="GIY-YIG endonuclease"/>
    <property type="match status" value="1"/>
</dbReference>
<dbReference type="PROSITE" id="PS50164">
    <property type="entry name" value="GIY_YIG"/>
    <property type="match status" value="1"/>
</dbReference>
<dbReference type="GO" id="GO:0006289">
    <property type="term" value="P:nucleotide-excision repair"/>
    <property type="evidence" value="ECO:0007669"/>
    <property type="project" value="UniProtKB-UniRule"/>
</dbReference>
<dbReference type="Gene3D" id="3.40.1440.10">
    <property type="entry name" value="GIY-YIG endonuclease"/>
    <property type="match status" value="1"/>
</dbReference>
<feature type="domain" description="UVR" evidence="8">
    <location>
        <begin position="208"/>
        <end position="243"/>
    </location>
</feature>
<dbReference type="Pfam" id="PF02151">
    <property type="entry name" value="UVR"/>
    <property type="match status" value="1"/>
</dbReference>
<dbReference type="EMBL" id="MN577567">
    <property type="protein sequence ID" value="QGT49898.1"/>
    <property type="molecule type" value="Genomic_DNA"/>
</dbReference>
<proteinExistence type="inferred from homology"/>
<evidence type="ECO:0000256" key="5">
    <source>
        <dbReference type="ARBA" id="ARBA00023204"/>
    </source>
</evidence>
<dbReference type="Pfam" id="PF08459">
    <property type="entry name" value="UvrC_RNaseH_dom"/>
    <property type="match status" value="1"/>
</dbReference>
<dbReference type="PANTHER" id="PTHR30562:SF1">
    <property type="entry name" value="UVRABC SYSTEM PROTEIN C"/>
    <property type="match status" value="1"/>
</dbReference>
<sequence>MNDTYDLLTHLRSLPNTSGIYQYFDSYGNLLYVGKAKNLKNRIKSYFCVQDNIITPKTNLSPRIALMVSQIAQIHTLLTQNEQDALILENSLIKSLKPKYNILLRDDKTYPYIYIDKTQPFPRFEITRIALKDHQIQYFGPFTNGARDLLESLYETLPLVQKKSCIKSKKSCMFYQIGKCPAPCEGKISPKDYAKTIEEGINLIENKKNLLTILEQKMQFYSDHLHFEEAAKIRDKMNKIASMQNESVIDMIVGNFDVFVIEKGQDHSVLMKLFIRHGRVVSSDFSLLHQDIESHNLSQAYTQAILSHYKTQMPLLPDMILIPYFTLESKAELEAILQTNLQSKIKICQPQKGKKKDLIALCSQNAQEILRLQSKENNENYSILHSLKELLSLHNTPYHIEVFDTSHHSGEHSVGGMITYENNTFVSSKYRRYQLQGDDEYTQMREMLTRRVQSFETLPPPDLWVIDGGQAQIQLALTILQSIGANVEVIGISKMKINGVANRAKGNVQDIIRNKNQTFKLKPNDKRLQFLQKLRDEVHRYAITYHRYKKRKNIQKIQIMDKNYSPSQIKRLLNYFGSYERIKEANDEQIAQILRSKKLHER</sequence>
<dbReference type="Gene3D" id="4.10.860.10">
    <property type="entry name" value="UVR domain"/>
    <property type="match status" value="1"/>
</dbReference>
<dbReference type="SUPFAM" id="SSF46600">
    <property type="entry name" value="C-terminal UvrC-binding domain of UvrB"/>
    <property type="match status" value="1"/>
</dbReference>
<evidence type="ECO:0000256" key="7">
    <source>
        <dbReference type="HAMAP-Rule" id="MF_00203"/>
    </source>
</evidence>
<name>A0A650ELA6_9HELI</name>
<keyword evidence="4 7" id="KW-0267">Excision nuclease</keyword>
<dbReference type="CDD" id="cd10434">
    <property type="entry name" value="GIY-YIG_UvrC_Cho"/>
    <property type="match status" value="1"/>
</dbReference>
<dbReference type="FunFam" id="3.40.1440.10:FF:000001">
    <property type="entry name" value="UvrABC system protein C"/>
    <property type="match status" value="1"/>
</dbReference>
<keyword evidence="6 7" id="KW-0742">SOS response</keyword>
<keyword evidence="2 7" id="KW-0227">DNA damage</keyword>
<reference evidence="11" key="1">
    <citation type="journal article" date="2020" name="J. ISSAAS">
        <title>Lactobacilli and other gastrointestinal microbiota of Peromyscus leucopus, reservoir host for agents of Lyme disease and other zoonoses in North America.</title>
        <authorList>
            <person name="Milovic A."/>
            <person name="Bassam K."/>
            <person name="Shao H."/>
            <person name="Chatzistamou I."/>
            <person name="Tufts D.M."/>
            <person name="Diuk-Wasser M."/>
            <person name="Barbour A.G."/>
        </authorList>
    </citation>
    <scope>NUCLEOTIDE SEQUENCE</scope>
    <source>
        <strain evidence="11">LL4</strain>
    </source>
</reference>
<dbReference type="GO" id="GO:0009432">
    <property type="term" value="P:SOS response"/>
    <property type="evidence" value="ECO:0007669"/>
    <property type="project" value="UniProtKB-UniRule"/>
</dbReference>
<dbReference type="GO" id="GO:0009381">
    <property type="term" value="F:excinuclease ABC activity"/>
    <property type="evidence" value="ECO:0007669"/>
    <property type="project" value="UniProtKB-UniRule"/>
</dbReference>
<comment type="subunit">
    <text evidence="7">Interacts with UvrB in an incision complex.</text>
</comment>
<dbReference type="SMART" id="SM00465">
    <property type="entry name" value="GIYc"/>
    <property type="match status" value="1"/>
</dbReference>
<evidence type="ECO:0000256" key="3">
    <source>
        <dbReference type="ARBA" id="ARBA00022769"/>
    </source>
</evidence>
<dbReference type="InterPro" id="IPR004791">
    <property type="entry name" value="UvrC"/>
</dbReference>
<organism evidence="11">
    <name type="scientific">uncultured Helicobacter sp</name>
    <dbReference type="NCBI Taxonomy" id="175537"/>
    <lineage>
        <taxon>Bacteria</taxon>
        <taxon>Pseudomonadati</taxon>
        <taxon>Campylobacterota</taxon>
        <taxon>Epsilonproteobacteria</taxon>
        <taxon>Campylobacterales</taxon>
        <taxon>Helicobacteraceae</taxon>
        <taxon>Helicobacter</taxon>
        <taxon>environmental samples</taxon>
    </lineage>
</organism>
<accession>A0A650ELA6</accession>
<dbReference type="Gene3D" id="3.30.420.340">
    <property type="entry name" value="UvrC, RNAse H endonuclease domain"/>
    <property type="match status" value="1"/>
</dbReference>
<comment type="function">
    <text evidence="7">The UvrABC repair system catalyzes the recognition and processing of DNA lesions. UvrC both incises the 5' and 3' sides of the lesion. The N-terminal half is responsible for the 3' incision and the C-terminal half is responsible for the 5' incision.</text>
</comment>
<dbReference type="GO" id="GO:0003677">
    <property type="term" value="F:DNA binding"/>
    <property type="evidence" value="ECO:0007669"/>
    <property type="project" value="UniProtKB-UniRule"/>
</dbReference>
<evidence type="ECO:0000256" key="4">
    <source>
        <dbReference type="ARBA" id="ARBA00022881"/>
    </source>
</evidence>
<comment type="subcellular location">
    <subcellularLocation>
        <location evidence="7">Cytoplasm</location>
    </subcellularLocation>
</comment>
<dbReference type="HAMAP" id="MF_00203">
    <property type="entry name" value="UvrC"/>
    <property type="match status" value="1"/>
</dbReference>
<dbReference type="InterPro" id="IPR001162">
    <property type="entry name" value="UvrC_RNase_H_dom"/>
</dbReference>
<feature type="domain" description="GIY-YIG" evidence="9">
    <location>
        <begin position="16"/>
        <end position="102"/>
    </location>
</feature>
<keyword evidence="3 7" id="KW-0228">DNA excision</keyword>
<evidence type="ECO:0000259" key="10">
    <source>
        <dbReference type="PROSITE" id="PS50165"/>
    </source>
</evidence>
<dbReference type="InterPro" id="IPR050066">
    <property type="entry name" value="UvrABC_protein_C"/>
</dbReference>
<dbReference type="InterPro" id="IPR047296">
    <property type="entry name" value="GIY-YIG_UvrC_Cho"/>
</dbReference>
<dbReference type="PANTHER" id="PTHR30562">
    <property type="entry name" value="UVRC/OXIDOREDUCTASE"/>
    <property type="match status" value="1"/>
</dbReference>
<evidence type="ECO:0000256" key="6">
    <source>
        <dbReference type="ARBA" id="ARBA00023236"/>
    </source>
</evidence>
<feature type="domain" description="UvrC family homology region profile" evidence="10">
    <location>
        <begin position="273"/>
        <end position="480"/>
    </location>
</feature>
<keyword evidence="5 7" id="KW-0234">DNA repair</keyword>
<dbReference type="PROSITE" id="PS50165">
    <property type="entry name" value="UVRC"/>
    <property type="match status" value="1"/>
</dbReference>
<dbReference type="SUPFAM" id="SSF47781">
    <property type="entry name" value="RuvA domain 2-like"/>
    <property type="match status" value="1"/>
</dbReference>
<dbReference type="NCBIfam" id="TIGR00194">
    <property type="entry name" value="uvrC"/>
    <property type="match status" value="1"/>
</dbReference>
<dbReference type="InterPro" id="IPR035901">
    <property type="entry name" value="GIY-YIG_endonuc_sf"/>
</dbReference>
<dbReference type="InterPro" id="IPR001943">
    <property type="entry name" value="UVR_dom"/>
</dbReference>